<reference evidence="2" key="1">
    <citation type="submission" date="2022-09" db="EMBL/GenBank/DDBJ databases">
        <title>genome sequence of Deinococcus rubellus.</title>
        <authorList>
            <person name="Srinivasan S."/>
        </authorList>
    </citation>
    <scope>NUCLEOTIDE SEQUENCE</scope>
    <source>
        <strain evidence="2">Ant6</strain>
    </source>
</reference>
<evidence type="ECO:0000313" key="2">
    <source>
        <dbReference type="EMBL" id="UWX62748.1"/>
    </source>
</evidence>
<gene>
    <name evidence="2" type="ORF">N0D28_08175</name>
</gene>
<dbReference type="InterPro" id="IPR041657">
    <property type="entry name" value="HTH_17"/>
</dbReference>
<feature type="domain" description="Helix-turn-helix" evidence="1">
    <location>
        <begin position="7"/>
        <end position="57"/>
    </location>
</feature>
<dbReference type="InterPro" id="IPR010093">
    <property type="entry name" value="SinI_DNA-bd"/>
</dbReference>
<dbReference type="Proteomes" id="UP001060261">
    <property type="component" value="Chromosome"/>
</dbReference>
<dbReference type="SUPFAM" id="SSF46955">
    <property type="entry name" value="Putative DNA-binding domain"/>
    <property type="match status" value="1"/>
</dbReference>
<dbReference type="RefSeq" id="WP_260559043.1">
    <property type="nucleotide sequence ID" value="NZ_BAABEC010000059.1"/>
</dbReference>
<protein>
    <submittedName>
        <fullName evidence="2">Helix-turn-helix domain-containing protein</fullName>
    </submittedName>
</protein>
<evidence type="ECO:0000313" key="3">
    <source>
        <dbReference type="Proteomes" id="UP001060261"/>
    </source>
</evidence>
<dbReference type="Pfam" id="PF12728">
    <property type="entry name" value="HTH_17"/>
    <property type="match status" value="1"/>
</dbReference>
<dbReference type="NCBIfam" id="TIGR01764">
    <property type="entry name" value="excise"/>
    <property type="match status" value="1"/>
</dbReference>
<accession>A0ABY5YCL3</accession>
<dbReference type="InterPro" id="IPR009061">
    <property type="entry name" value="DNA-bd_dom_put_sf"/>
</dbReference>
<sequence length="63" mass="7098">MSKEPKYLEVPQAAERLHVSPGFLYREIRLGRFPAIRLGRKLLRVPVAELEAWQAKQLAAAAG</sequence>
<dbReference type="EMBL" id="CP104213">
    <property type="protein sequence ID" value="UWX62748.1"/>
    <property type="molecule type" value="Genomic_DNA"/>
</dbReference>
<proteinExistence type="predicted"/>
<keyword evidence="3" id="KW-1185">Reference proteome</keyword>
<evidence type="ECO:0000259" key="1">
    <source>
        <dbReference type="Pfam" id="PF12728"/>
    </source>
</evidence>
<name>A0ABY5YCL3_9DEIO</name>
<organism evidence="2 3">
    <name type="scientific">Deinococcus rubellus</name>
    <dbReference type="NCBI Taxonomy" id="1889240"/>
    <lineage>
        <taxon>Bacteria</taxon>
        <taxon>Thermotogati</taxon>
        <taxon>Deinococcota</taxon>
        <taxon>Deinococci</taxon>
        <taxon>Deinococcales</taxon>
        <taxon>Deinococcaceae</taxon>
        <taxon>Deinococcus</taxon>
    </lineage>
</organism>